<keyword evidence="2" id="KW-0472">Membrane</keyword>
<dbReference type="Proteomes" id="UP001462640">
    <property type="component" value="Unassembled WGS sequence"/>
</dbReference>
<keyword evidence="2" id="KW-1133">Transmembrane helix</keyword>
<sequence length="335" mass="35083">MQLHLLTATLLAPAALALAPRRHLRLALATVLCLQLGLLALTGCLTSTLQCPFSCALLYPACENAGDGNDGAPLGIALLGLLAFGLDGAVLTGRALCRRLRASFATPPGRRTHGALVERPLNLQGAGMGPARAPALQAKQAGLRTGALRPAPRTAGACARHPASGILRCGERRVRRHAGKTWHPPPALRPMTGGCPAQDSAQSQHKCQHKGDAMSGGNWKELFHAACSGDLALVGYHTRNGVDLNYAHPEFLGTPLVACILAGQEAVALYLLEQGADPRLRSEFDGATPLQAARRAGLAGVEQRLLAMGVQEDPPAAPARQSFGRWLLRRAGLAA</sequence>
<dbReference type="InterPro" id="IPR036770">
    <property type="entry name" value="Ankyrin_rpt-contain_sf"/>
</dbReference>
<gene>
    <name evidence="3" type="ORF">ABDJ40_11470</name>
</gene>
<dbReference type="Gene3D" id="1.25.40.20">
    <property type="entry name" value="Ankyrin repeat-containing domain"/>
    <property type="match status" value="1"/>
</dbReference>
<dbReference type="EMBL" id="JBDPZC010000004">
    <property type="protein sequence ID" value="MEO3713382.1"/>
    <property type="molecule type" value="Genomic_DNA"/>
</dbReference>
<feature type="region of interest" description="Disordered" evidence="1">
    <location>
        <begin position="177"/>
        <end position="201"/>
    </location>
</feature>
<dbReference type="RefSeq" id="WP_347609771.1">
    <property type="nucleotide sequence ID" value="NZ_JBDPZC010000004.1"/>
</dbReference>
<evidence type="ECO:0000313" key="4">
    <source>
        <dbReference type="Proteomes" id="UP001462640"/>
    </source>
</evidence>
<protein>
    <recommendedName>
        <fullName evidence="5">Ankyrin repeat domain-containing protein</fullName>
    </recommendedName>
</protein>
<dbReference type="SUPFAM" id="SSF48403">
    <property type="entry name" value="Ankyrin repeat"/>
    <property type="match status" value="1"/>
</dbReference>
<feature type="transmembrane region" description="Helical" evidence="2">
    <location>
        <begin position="71"/>
        <end position="91"/>
    </location>
</feature>
<evidence type="ECO:0000313" key="3">
    <source>
        <dbReference type="EMBL" id="MEO3713382.1"/>
    </source>
</evidence>
<feature type="transmembrane region" description="Helical" evidence="2">
    <location>
        <begin position="27"/>
        <end position="59"/>
    </location>
</feature>
<reference evidence="3 4" key="1">
    <citation type="submission" date="2024-05" db="EMBL/GenBank/DDBJ databases">
        <title>Roseateles sp. 2.12 16S ribosomal RNA gene Genome sequencing and assembly.</title>
        <authorList>
            <person name="Woo H."/>
        </authorList>
    </citation>
    <scope>NUCLEOTIDE SEQUENCE [LARGE SCALE GENOMIC DNA]</scope>
    <source>
        <strain evidence="3 4">2.12</strain>
    </source>
</reference>
<proteinExistence type="predicted"/>
<evidence type="ECO:0000256" key="2">
    <source>
        <dbReference type="SAM" id="Phobius"/>
    </source>
</evidence>
<accession>A0ABV0GEG7</accession>
<organism evidence="3 4">
    <name type="scientific">Roseateles flavus</name>
    <dbReference type="NCBI Taxonomy" id="3149041"/>
    <lineage>
        <taxon>Bacteria</taxon>
        <taxon>Pseudomonadati</taxon>
        <taxon>Pseudomonadota</taxon>
        <taxon>Betaproteobacteria</taxon>
        <taxon>Burkholderiales</taxon>
        <taxon>Sphaerotilaceae</taxon>
        <taxon>Roseateles</taxon>
    </lineage>
</organism>
<keyword evidence="4" id="KW-1185">Reference proteome</keyword>
<keyword evidence="2" id="KW-0812">Transmembrane</keyword>
<name>A0ABV0GEG7_9BURK</name>
<evidence type="ECO:0008006" key="5">
    <source>
        <dbReference type="Google" id="ProtNLM"/>
    </source>
</evidence>
<evidence type="ECO:0000256" key="1">
    <source>
        <dbReference type="SAM" id="MobiDB-lite"/>
    </source>
</evidence>
<comment type="caution">
    <text evidence="3">The sequence shown here is derived from an EMBL/GenBank/DDBJ whole genome shotgun (WGS) entry which is preliminary data.</text>
</comment>